<keyword evidence="2" id="KW-0521">NADP</keyword>
<accession>A0A8K0XWU4</accession>
<dbReference type="AlphaFoldDB" id="A0A8K0XWU4"/>
<dbReference type="PRINTS" id="PR00069">
    <property type="entry name" value="ALDKETRDTASE"/>
</dbReference>
<dbReference type="GO" id="GO:0016616">
    <property type="term" value="F:oxidoreductase activity, acting on the CH-OH group of donors, NAD or NADP as acceptor"/>
    <property type="evidence" value="ECO:0007669"/>
    <property type="project" value="UniProtKB-ARBA"/>
</dbReference>
<evidence type="ECO:0000256" key="1">
    <source>
        <dbReference type="ARBA" id="ARBA00007905"/>
    </source>
</evidence>
<gene>
    <name evidence="8" type="ORF">BXZ70DRAFT_1003500</name>
</gene>
<evidence type="ECO:0000256" key="3">
    <source>
        <dbReference type="ARBA" id="ARBA00023002"/>
    </source>
</evidence>
<dbReference type="Proteomes" id="UP000813824">
    <property type="component" value="Unassembled WGS sequence"/>
</dbReference>
<keyword evidence="3" id="KW-0560">Oxidoreductase</keyword>
<feature type="domain" description="NADP-dependent oxidoreductase" evidence="7">
    <location>
        <begin position="20"/>
        <end position="275"/>
    </location>
</feature>
<sequence length="314" mass="35137">MATATTPSFSLNNGRTIPAIGVGCWMGAPGGADDVREMVEYALKIGYRHIDTAFAYQNEEYVGQAIRNSGIPRDQIYLVTKLHDVHHGSVQEGLDLSLKQLGVDYIDLYLMHWPQARDPVTSRILRPDEHPTFVETWKEMEKLLESGKVKSIGVSNFSVKTLEILLPQAKVIPAVNQIEMHPLLPQLDVLDYCRKKNILVTAYTPLGRGHPDLMEHPVLKEIRTRLGGTSVQVVMGWFVKKGVVAIPKSANQTRLKENLAYVSISSEDEAKIDAIHKEPGKHRSMIGYHQPDGTVFGWSYEQLGWPFKKDGVVS</sequence>
<dbReference type="SUPFAM" id="SSF51430">
    <property type="entry name" value="NAD(P)-linked oxidoreductase"/>
    <property type="match status" value="1"/>
</dbReference>
<proteinExistence type="inferred from homology"/>
<dbReference type="InterPro" id="IPR023210">
    <property type="entry name" value="NADP_OxRdtase_dom"/>
</dbReference>
<dbReference type="OrthoDB" id="5945798at2759"/>
<dbReference type="PROSITE" id="PS00062">
    <property type="entry name" value="ALDOKETO_REDUCTASE_2"/>
    <property type="match status" value="1"/>
</dbReference>
<evidence type="ECO:0000256" key="4">
    <source>
        <dbReference type="PIRSR" id="PIRSR000097-1"/>
    </source>
</evidence>
<dbReference type="EMBL" id="JAEVFJ010000001">
    <property type="protein sequence ID" value="KAH8108096.1"/>
    <property type="molecule type" value="Genomic_DNA"/>
</dbReference>
<dbReference type="InterPro" id="IPR036812">
    <property type="entry name" value="NAD(P)_OxRdtase_dom_sf"/>
</dbReference>
<evidence type="ECO:0000313" key="9">
    <source>
        <dbReference type="Proteomes" id="UP000813824"/>
    </source>
</evidence>
<comment type="caution">
    <text evidence="8">The sequence shown here is derived from an EMBL/GenBank/DDBJ whole genome shotgun (WGS) entry which is preliminary data.</text>
</comment>
<name>A0A8K0XWU4_9AGAR</name>
<evidence type="ECO:0000256" key="2">
    <source>
        <dbReference type="ARBA" id="ARBA00022857"/>
    </source>
</evidence>
<dbReference type="Pfam" id="PF00248">
    <property type="entry name" value="Aldo_ket_red"/>
    <property type="match status" value="1"/>
</dbReference>
<protein>
    <submittedName>
        <fullName evidence="8">Aldo/keto reductase</fullName>
    </submittedName>
</protein>
<feature type="active site" description="Proton donor" evidence="4">
    <location>
        <position position="56"/>
    </location>
</feature>
<dbReference type="InterPro" id="IPR020471">
    <property type="entry name" value="AKR"/>
</dbReference>
<feature type="site" description="Lowers pKa of active site Tyr" evidence="6">
    <location>
        <position position="81"/>
    </location>
</feature>
<dbReference type="PIRSF" id="PIRSF000097">
    <property type="entry name" value="AKR"/>
    <property type="match status" value="1"/>
</dbReference>
<evidence type="ECO:0000313" key="8">
    <source>
        <dbReference type="EMBL" id="KAH8108096.1"/>
    </source>
</evidence>
<dbReference type="PROSITE" id="PS00798">
    <property type="entry name" value="ALDOKETO_REDUCTASE_1"/>
    <property type="match status" value="1"/>
</dbReference>
<dbReference type="PANTHER" id="PTHR43827">
    <property type="entry name" value="2,5-DIKETO-D-GLUCONIC ACID REDUCTASE"/>
    <property type="match status" value="1"/>
</dbReference>
<dbReference type="CDD" id="cd19071">
    <property type="entry name" value="AKR_AKR1-5-like"/>
    <property type="match status" value="1"/>
</dbReference>
<evidence type="ECO:0000256" key="6">
    <source>
        <dbReference type="PIRSR" id="PIRSR000097-3"/>
    </source>
</evidence>
<dbReference type="Gene3D" id="3.20.20.100">
    <property type="entry name" value="NADP-dependent oxidoreductase domain"/>
    <property type="match status" value="1"/>
</dbReference>
<reference evidence="8" key="1">
    <citation type="journal article" date="2021" name="New Phytol.">
        <title>Evolutionary innovations through gain and loss of genes in the ectomycorrhizal Boletales.</title>
        <authorList>
            <person name="Wu G."/>
            <person name="Miyauchi S."/>
            <person name="Morin E."/>
            <person name="Kuo A."/>
            <person name="Drula E."/>
            <person name="Varga T."/>
            <person name="Kohler A."/>
            <person name="Feng B."/>
            <person name="Cao Y."/>
            <person name="Lipzen A."/>
            <person name="Daum C."/>
            <person name="Hundley H."/>
            <person name="Pangilinan J."/>
            <person name="Johnson J."/>
            <person name="Barry K."/>
            <person name="LaButti K."/>
            <person name="Ng V."/>
            <person name="Ahrendt S."/>
            <person name="Min B."/>
            <person name="Choi I.G."/>
            <person name="Park H."/>
            <person name="Plett J.M."/>
            <person name="Magnuson J."/>
            <person name="Spatafora J.W."/>
            <person name="Nagy L.G."/>
            <person name="Henrissat B."/>
            <person name="Grigoriev I.V."/>
            <person name="Yang Z.L."/>
            <person name="Xu J."/>
            <person name="Martin F.M."/>
        </authorList>
    </citation>
    <scope>NUCLEOTIDE SEQUENCE</scope>
    <source>
        <strain evidence="8">KKN 215</strain>
    </source>
</reference>
<evidence type="ECO:0000259" key="7">
    <source>
        <dbReference type="Pfam" id="PF00248"/>
    </source>
</evidence>
<dbReference type="InterPro" id="IPR018170">
    <property type="entry name" value="Aldo/ket_reductase_CS"/>
</dbReference>
<organism evidence="8 9">
    <name type="scientific">Cristinia sonorae</name>
    <dbReference type="NCBI Taxonomy" id="1940300"/>
    <lineage>
        <taxon>Eukaryota</taxon>
        <taxon>Fungi</taxon>
        <taxon>Dikarya</taxon>
        <taxon>Basidiomycota</taxon>
        <taxon>Agaricomycotina</taxon>
        <taxon>Agaricomycetes</taxon>
        <taxon>Agaricomycetidae</taxon>
        <taxon>Agaricales</taxon>
        <taxon>Pleurotineae</taxon>
        <taxon>Stephanosporaceae</taxon>
        <taxon>Cristinia</taxon>
    </lineage>
</organism>
<comment type="similarity">
    <text evidence="1">Belongs to the aldo/keto reductase family.</text>
</comment>
<dbReference type="FunFam" id="3.20.20.100:FF:000002">
    <property type="entry name" value="2,5-diketo-D-gluconic acid reductase A"/>
    <property type="match status" value="1"/>
</dbReference>
<dbReference type="PANTHER" id="PTHR43827:SF3">
    <property type="entry name" value="NADP-DEPENDENT OXIDOREDUCTASE DOMAIN-CONTAINING PROTEIN"/>
    <property type="match status" value="1"/>
</dbReference>
<evidence type="ECO:0000256" key="5">
    <source>
        <dbReference type="PIRSR" id="PIRSR000097-2"/>
    </source>
</evidence>
<keyword evidence="9" id="KW-1185">Reference proteome</keyword>
<feature type="binding site" evidence="5">
    <location>
        <position position="112"/>
    </location>
    <ligand>
        <name>substrate</name>
    </ligand>
</feature>